<evidence type="ECO:0000256" key="2">
    <source>
        <dbReference type="ARBA" id="ARBA00012417"/>
    </source>
</evidence>
<dbReference type="Pfam" id="PF17657">
    <property type="entry name" value="DNA_pol3_finger"/>
    <property type="match status" value="1"/>
</dbReference>
<dbReference type="Proteomes" id="UP001169862">
    <property type="component" value="Unassembled WGS sequence"/>
</dbReference>
<proteinExistence type="predicted"/>
<dbReference type="InterPro" id="IPR029460">
    <property type="entry name" value="DNAPol_HHH"/>
</dbReference>
<comment type="catalytic activity">
    <reaction evidence="9">
        <text>DNA(n) + a 2'-deoxyribonucleoside 5'-triphosphate = DNA(n+1) + diphosphate</text>
        <dbReference type="Rhea" id="RHEA:22508"/>
        <dbReference type="Rhea" id="RHEA-COMP:17339"/>
        <dbReference type="Rhea" id="RHEA-COMP:17340"/>
        <dbReference type="ChEBI" id="CHEBI:33019"/>
        <dbReference type="ChEBI" id="CHEBI:61560"/>
        <dbReference type="ChEBI" id="CHEBI:173112"/>
        <dbReference type="EC" id="2.7.7.7"/>
    </reaction>
</comment>
<dbReference type="Gene3D" id="3.20.20.140">
    <property type="entry name" value="Metal-dependent hydrolases"/>
    <property type="match status" value="1"/>
</dbReference>
<dbReference type="EC" id="2.7.7.7" evidence="2"/>
<dbReference type="CDD" id="cd07433">
    <property type="entry name" value="PHP_PolIIIA_DnaE1"/>
    <property type="match status" value="1"/>
</dbReference>
<evidence type="ECO:0000256" key="6">
    <source>
        <dbReference type="ARBA" id="ARBA00022695"/>
    </source>
</evidence>
<comment type="subcellular location">
    <subcellularLocation>
        <location evidence="1">Cytoplasm</location>
    </subcellularLocation>
</comment>
<comment type="caution">
    <text evidence="11">The sequence shown here is derived from an EMBL/GenBank/DDBJ whole genome shotgun (WGS) entry which is preliminary data.</text>
</comment>
<keyword evidence="7" id="KW-0235">DNA replication</keyword>
<dbReference type="CDD" id="cd04485">
    <property type="entry name" value="DnaE_OBF"/>
    <property type="match status" value="1"/>
</dbReference>
<dbReference type="GO" id="GO:0005737">
    <property type="term" value="C:cytoplasm"/>
    <property type="evidence" value="ECO:0007669"/>
    <property type="project" value="UniProtKB-SubCell"/>
</dbReference>
<dbReference type="Pfam" id="PF14579">
    <property type="entry name" value="HHH_6"/>
    <property type="match status" value="1"/>
</dbReference>
<evidence type="ECO:0000256" key="7">
    <source>
        <dbReference type="ARBA" id="ARBA00022705"/>
    </source>
</evidence>
<dbReference type="NCBIfam" id="NF004226">
    <property type="entry name" value="PRK05673.1"/>
    <property type="match status" value="1"/>
</dbReference>
<dbReference type="InterPro" id="IPR004805">
    <property type="entry name" value="DnaE2/DnaE/PolC"/>
</dbReference>
<evidence type="ECO:0000256" key="9">
    <source>
        <dbReference type="ARBA" id="ARBA00049244"/>
    </source>
</evidence>
<dbReference type="InterPro" id="IPR049821">
    <property type="entry name" value="PolIIIA_DnaE1_PHP"/>
</dbReference>
<keyword evidence="6 11" id="KW-0548">Nucleotidyltransferase</keyword>
<dbReference type="InterPro" id="IPR048472">
    <property type="entry name" value="DNA_pol_IIIA_C"/>
</dbReference>
<dbReference type="InterPro" id="IPR041931">
    <property type="entry name" value="DNA_pol3_alpha_thumb_dom"/>
</dbReference>
<dbReference type="InterPro" id="IPR003141">
    <property type="entry name" value="Pol/His_phosphatase_N"/>
</dbReference>
<dbReference type="FunFam" id="1.10.10.1600:FF:000001">
    <property type="entry name" value="DNA polymerase III subunit alpha"/>
    <property type="match status" value="1"/>
</dbReference>
<dbReference type="Pfam" id="PF20914">
    <property type="entry name" value="DNA_pol_IIIA_C"/>
    <property type="match status" value="1"/>
</dbReference>
<dbReference type="RefSeq" id="WP_303478065.1">
    <property type="nucleotide sequence ID" value="NZ_CAXHZV010000008.1"/>
</dbReference>
<evidence type="ECO:0000313" key="12">
    <source>
        <dbReference type="Proteomes" id="UP001169862"/>
    </source>
</evidence>
<dbReference type="GO" id="GO:0006260">
    <property type="term" value="P:DNA replication"/>
    <property type="evidence" value="ECO:0007669"/>
    <property type="project" value="UniProtKB-KW"/>
</dbReference>
<evidence type="ECO:0000256" key="4">
    <source>
        <dbReference type="ARBA" id="ARBA00022490"/>
    </source>
</evidence>
<dbReference type="InterPro" id="IPR016195">
    <property type="entry name" value="Pol/histidinol_Pase-like"/>
</dbReference>
<evidence type="ECO:0000259" key="10">
    <source>
        <dbReference type="SMART" id="SM00481"/>
    </source>
</evidence>
<evidence type="ECO:0000256" key="1">
    <source>
        <dbReference type="ARBA" id="ARBA00004496"/>
    </source>
</evidence>
<dbReference type="Gene3D" id="1.10.10.1600">
    <property type="entry name" value="Bacterial DNA polymerase III alpha subunit, thumb domain"/>
    <property type="match status" value="1"/>
</dbReference>
<dbReference type="InterPro" id="IPR040982">
    <property type="entry name" value="DNA_pol3_finger"/>
</dbReference>
<dbReference type="Pfam" id="PF02811">
    <property type="entry name" value="PHP"/>
    <property type="match status" value="1"/>
</dbReference>
<dbReference type="InterPro" id="IPR004365">
    <property type="entry name" value="NA-bd_OB_tRNA"/>
</dbReference>
<feature type="domain" description="Polymerase/histidinol phosphatase N-terminal" evidence="10">
    <location>
        <begin position="7"/>
        <end position="74"/>
    </location>
</feature>
<dbReference type="FunFam" id="1.10.150.870:FF:000001">
    <property type="entry name" value="DNA polymerase III subunit alpha"/>
    <property type="match status" value="1"/>
</dbReference>
<dbReference type="NCBIfam" id="TIGR00594">
    <property type="entry name" value="polc"/>
    <property type="match status" value="1"/>
</dbReference>
<dbReference type="GO" id="GO:0003887">
    <property type="term" value="F:DNA-directed DNA polymerase activity"/>
    <property type="evidence" value="ECO:0007669"/>
    <property type="project" value="UniProtKB-KW"/>
</dbReference>
<dbReference type="PANTHER" id="PTHR32294">
    <property type="entry name" value="DNA POLYMERASE III SUBUNIT ALPHA"/>
    <property type="match status" value="1"/>
</dbReference>
<dbReference type="InterPro" id="IPR011708">
    <property type="entry name" value="DNA_pol3_alpha_NTPase_dom"/>
</dbReference>
<dbReference type="Pfam" id="PF07733">
    <property type="entry name" value="DNA_pol3_alpha"/>
    <property type="match status" value="1"/>
</dbReference>
<evidence type="ECO:0000313" key="11">
    <source>
        <dbReference type="EMBL" id="MDO6454921.1"/>
    </source>
</evidence>
<reference evidence="11" key="1">
    <citation type="submission" date="2023-07" db="EMBL/GenBank/DDBJ databases">
        <title>Genome content predicts the carbon catabolic preferences of heterotrophic bacteria.</title>
        <authorList>
            <person name="Gralka M."/>
        </authorList>
    </citation>
    <scope>NUCLEOTIDE SEQUENCE</scope>
    <source>
        <strain evidence="11">I2M16</strain>
    </source>
</reference>
<dbReference type="AlphaFoldDB" id="A0AAW7XME3"/>
<accession>A0AAW7XME3</accession>
<keyword evidence="4" id="KW-0963">Cytoplasm</keyword>
<keyword evidence="5 11" id="KW-0808">Transferase</keyword>
<dbReference type="InterPro" id="IPR012340">
    <property type="entry name" value="NA-bd_OB-fold"/>
</dbReference>
<evidence type="ECO:0000256" key="5">
    <source>
        <dbReference type="ARBA" id="ARBA00022679"/>
    </source>
</evidence>
<dbReference type="GO" id="GO:0008408">
    <property type="term" value="F:3'-5' exonuclease activity"/>
    <property type="evidence" value="ECO:0007669"/>
    <property type="project" value="InterPro"/>
</dbReference>
<evidence type="ECO:0000256" key="3">
    <source>
        <dbReference type="ARBA" id="ARBA00019114"/>
    </source>
</evidence>
<dbReference type="GO" id="GO:0003676">
    <property type="term" value="F:nucleic acid binding"/>
    <property type="evidence" value="ECO:0007669"/>
    <property type="project" value="InterPro"/>
</dbReference>
<dbReference type="SUPFAM" id="SSF89550">
    <property type="entry name" value="PHP domain-like"/>
    <property type="match status" value="1"/>
</dbReference>
<dbReference type="Gene3D" id="1.10.150.870">
    <property type="match status" value="1"/>
</dbReference>
<dbReference type="InterPro" id="IPR004013">
    <property type="entry name" value="PHP_dom"/>
</dbReference>
<protein>
    <recommendedName>
        <fullName evidence="3">DNA polymerase III subunit alpha</fullName>
        <ecNumber evidence="2">2.7.7.7</ecNumber>
    </recommendedName>
</protein>
<evidence type="ECO:0000256" key="8">
    <source>
        <dbReference type="ARBA" id="ARBA00022932"/>
    </source>
</evidence>
<gene>
    <name evidence="11" type="primary">dnaE</name>
    <name evidence="11" type="ORF">Q4490_15230</name>
</gene>
<dbReference type="Pfam" id="PF01336">
    <property type="entry name" value="tRNA_anti-codon"/>
    <property type="match status" value="1"/>
</dbReference>
<sequence length="1163" mass="129760">MSANAFVHLRVHTEFSLVDGLVRVKGLVNAAKDAGMPAVAITDQVNLFALVKFFKAATGAGIKPICGADLLVLNDNDIDEPYRVTLLVQNAKGYRNLMELISRAYAEGQVQLADKAIVYKSWLVEKSEGLIALSGAKDGEIGRAMISGNGSAESLLDEWMSLFPNRFYLEVQRTARPGEDIVIDESVRLGLLKGCPLVATNDVMFIHETDFEAHEARVCINQGRTLEDPRRPRDYSDQQYFRSTEEMVELFSDIPSAIENTVEIAKRCNIEMDLGTYYLPKYPIPEGMSIDEFFIKVSEDGLNERLEILLDKNDPDYAAKRKVYDDRLKFELDIIIQMGFPGYFLIVMDFIQWAKDNDIPVGPGRGSGAGSLVAYAQKITDLDPLEYDLLFERFLNPERVSMPDFDIDFCMDNRDQVIDYVARTYGRDAVSQIITFGTMAAKAVVRDVARVQGKAFGLADKLSKLIPFEVGITLSKAMEQEPALSEFVNSSEEAQEIMDMAFKLEGVTRNVGKHAGGVVIAPTKLTDFSATYCDEEGHGLVTQFDKGDVEEAGLVKFDFLGLRTLTIIDWALKTINTKRAQEGEEALDISLIPLDDKPTFDLLQSAETTAVFQLESSGMKDLVRRLLPSRFEDIVALVALFRPGPLQSGMVDDFINRKHGRAEMSWPHPDYQLDSLQPVLEPTYGVILYQEQVMQIAQVMAGYTLGGADMLRRAMGKKKPEEMAKQRAIFLEGCEKQGIDRDLSGNIFDLVEKFAGYGFNKSHSAAYALVSYQTAWLKCHYPAPFMAAVISADMQNTDKVVIFIEECRNMGIAPSPPDVCSGDYMFTVNEAGEIVYGLGAIKGVGEGPIDAIVKARQDGEGDFKDIFDFCKRVGPKNLNKRVLEALVRAGALDKLGAERAVLWAAIGDAFQAAGQSARNEDAGMFDLFGEVEAEAPRDPYEDYKHVRPWTDKERLRGEKETLGLYLTGHPIDEYERELKKFVSQKIVSLQPARGKQQKIVGLIVDQRVKKTKRGDSLCFLTLDDRTARIDVTVYGELYDQTREWAVKDTIVIMEGEVTQDDYSGGLKVRCNKLISIPMARAQYASSVAVQANATSLTGRRLNEFKTLLKTYQSQEGLPVTIHYQREDAAGPVRLGDQYRVEGSDELLIAFKEHFGFDQVKIDY</sequence>
<dbReference type="Gene3D" id="2.40.50.140">
    <property type="entry name" value="Nucleic acid-binding proteins"/>
    <property type="match status" value="1"/>
</dbReference>
<organism evidence="11 12">
    <name type="scientific">Neptunomonas phycophila</name>
    <dbReference type="NCBI Taxonomy" id="1572645"/>
    <lineage>
        <taxon>Bacteria</taxon>
        <taxon>Pseudomonadati</taxon>
        <taxon>Pseudomonadota</taxon>
        <taxon>Gammaproteobacteria</taxon>
        <taxon>Oceanospirillales</taxon>
        <taxon>Oceanospirillaceae</taxon>
        <taxon>Neptunomonas</taxon>
    </lineage>
</organism>
<dbReference type="PANTHER" id="PTHR32294:SF0">
    <property type="entry name" value="DNA POLYMERASE III SUBUNIT ALPHA"/>
    <property type="match status" value="1"/>
</dbReference>
<name>A0AAW7XME3_9GAMM</name>
<keyword evidence="8" id="KW-0239">DNA-directed DNA polymerase</keyword>
<dbReference type="SMART" id="SM00481">
    <property type="entry name" value="POLIIIAc"/>
    <property type="match status" value="1"/>
</dbReference>
<dbReference type="EMBL" id="JAUOPG010000011">
    <property type="protein sequence ID" value="MDO6454921.1"/>
    <property type="molecule type" value="Genomic_DNA"/>
</dbReference>